<gene>
    <name evidence="10 14" type="primary">secY</name>
    <name evidence="14" type="ORF">FO442_17455</name>
</gene>
<reference evidence="14 15" key="1">
    <citation type="submission" date="2019-07" db="EMBL/GenBank/DDBJ databases">
        <authorList>
            <person name="Huq M.A."/>
        </authorList>
    </citation>
    <scope>NUCLEOTIDE SEQUENCE [LARGE SCALE GENOMIC DNA]</scope>
    <source>
        <strain evidence="14 15">MAH-3</strain>
    </source>
</reference>
<keyword evidence="5 10" id="KW-0653">Protein transport</keyword>
<feature type="transmembrane region" description="Helical" evidence="10">
    <location>
        <begin position="75"/>
        <end position="102"/>
    </location>
</feature>
<feature type="transmembrane region" description="Helical" evidence="10">
    <location>
        <begin position="153"/>
        <end position="173"/>
    </location>
</feature>
<dbReference type="GO" id="GO:0006605">
    <property type="term" value="P:protein targeting"/>
    <property type="evidence" value="ECO:0007669"/>
    <property type="project" value="UniProtKB-UniRule"/>
</dbReference>
<evidence type="ECO:0000256" key="10">
    <source>
        <dbReference type="HAMAP-Rule" id="MF_01465"/>
    </source>
</evidence>
<dbReference type="PROSITE" id="PS00756">
    <property type="entry name" value="SECY_2"/>
    <property type="match status" value="1"/>
</dbReference>
<evidence type="ECO:0000256" key="7">
    <source>
        <dbReference type="ARBA" id="ARBA00023010"/>
    </source>
</evidence>
<comment type="caution">
    <text evidence="14">The sequence shown here is derived from an EMBL/GenBank/DDBJ whole genome shotgun (WGS) entry which is preliminary data.</text>
</comment>
<accession>A0A556MJ00</accession>
<keyword evidence="7 10" id="KW-0811">Translocation</keyword>
<organism evidence="14 15">
    <name type="scientific">Fluviicola chungangensis</name>
    <dbReference type="NCBI Taxonomy" id="2597671"/>
    <lineage>
        <taxon>Bacteria</taxon>
        <taxon>Pseudomonadati</taxon>
        <taxon>Bacteroidota</taxon>
        <taxon>Flavobacteriia</taxon>
        <taxon>Flavobacteriales</taxon>
        <taxon>Crocinitomicaceae</taxon>
        <taxon>Fluviicola</taxon>
    </lineage>
</organism>
<evidence type="ECO:0000313" key="15">
    <source>
        <dbReference type="Proteomes" id="UP000316008"/>
    </source>
</evidence>
<dbReference type="InterPro" id="IPR023201">
    <property type="entry name" value="SecY_dom_sf"/>
</dbReference>
<keyword evidence="6 10" id="KW-1133">Transmembrane helix</keyword>
<keyword evidence="10" id="KW-1003">Cell membrane</keyword>
<evidence type="ECO:0000256" key="5">
    <source>
        <dbReference type="ARBA" id="ARBA00022927"/>
    </source>
</evidence>
<dbReference type="PANTHER" id="PTHR10906">
    <property type="entry name" value="SECY/SEC61-ALPHA FAMILY MEMBER"/>
    <property type="match status" value="1"/>
</dbReference>
<dbReference type="NCBIfam" id="TIGR00967">
    <property type="entry name" value="3a0501s007"/>
    <property type="match status" value="1"/>
</dbReference>
<dbReference type="GO" id="GO:0005886">
    <property type="term" value="C:plasma membrane"/>
    <property type="evidence" value="ECO:0007669"/>
    <property type="project" value="UniProtKB-SubCell"/>
</dbReference>
<proteinExistence type="inferred from homology"/>
<evidence type="ECO:0000256" key="1">
    <source>
        <dbReference type="ARBA" id="ARBA00004141"/>
    </source>
</evidence>
<feature type="transmembrane region" description="Helical" evidence="10">
    <location>
        <begin position="21"/>
        <end position="39"/>
    </location>
</feature>
<feature type="transmembrane region" description="Helical" evidence="10">
    <location>
        <begin position="122"/>
        <end position="141"/>
    </location>
</feature>
<dbReference type="InterPro" id="IPR026593">
    <property type="entry name" value="SecY"/>
</dbReference>
<evidence type="ECO:0000256" key="9">
    <source>
        <dbReference type="ARBA" id="ARBA00039733"/>
    </source>
</evidence>
<dbReference type="PROSITE" id="PS00755">
    <property type="entry name" value="SECY_1"/>
    <property type="match status" value="1"/>
</dbReference>
<dbReference type="Proteomes" id="UP000316008">
    <property type="component" value="Unassembled WGS sequence"/>
</dbReference>
<dbReference type="PIRSF" id="PIRSF004557">
    <property type="entry name" value="SecY"/>
    <property type="match status" value="1"/>
</dbReference>
<name>A0A556MJ00_9FLAO</name>
<dbReference type="InterPro" id="IPR030659">
    <property type="entry name" value="SecY_CS"/>
</dbReference>
<dbReference type="Gene3D" id="1.10.3370.10">
    <property type="entry name" value="SecY subunit domain"/>
    <property type="match status" value="1"/>
</dbReference>
<sequence length="447" mass="48783">MKRFIQNIKNIWKVEELRKRILLTLFLILVYRIGSFIMLPGVNAEAVLANATRKGGDNVLESLLSMFSGGGFTNVSIMALGIMPYISASIIMQLLGMAVPAVQKMQNEGESGRKQINTYTRILTIIICAVQAPSYISLYAASIKGALPAEQSMLWWTTAVSCMVAGSMFAVWLGERITDKGIGNGISLLITVGILSRLPSSFLSEMAANKDFPLKIVLEIIVFMLIVLGTILIIQGVRKVPLNTAKRVVGARAVDEQGARNYLPLKVNASGVMPIIFAQAIMTIPVMIFSQQKDGGVIQYALGDTHGIPYNALLALLIIVFTYFYTAIMINPRKMADDLKRSGGFIPGVRPGDETAEYIDSLVSRITLPGSVFLALIAILPSIAYACNITSGFEYFFGGTSLLIMVGVVLDTLQQIESYLLNRHMDGLMEGSRVRGRRSINEMSSGF</sequence>
<feature type="transmembrane region" description="Helical" evidence="10">
    <location>
        <begin position="267"/>
        <end position="288"/>
    </location>
</feature>
<dbReference type="AlphaFoldDB" id="A0A556MJ00"/>
<keyword evidence="3 10" id="KW-0813">Transport</keyword>
<dbReference type="OrthoDB" id="9809248at2"/>
<dbReference type="PRINTS" id="PR00303">
    <property type="entry name" value="SECYTRNLCASE"/>
</dbReference>
<dbReference type="GO" id="GO:0065002">
    <property type="term" value="P:intracellular protein transmembrane transport"/>
    <property type="evidence" value="ECO:0007669"/>
    <property type="project" value="UniProtKB-UniRule"/>
</dbReference>
<dbReference type="FunFam" id="1.10.3370.10:FF:000001">
    <property type="entry name" value="Preprotein translocase subunit SecY"/>
    <property type="match status" value="1"/>
</dbReference>
<dbReference type="GO" id="GO:0043952">
    <property type="term" value="P:protein transport by the Sec complex"/>
    <property type="evidence" value="ECO:0007669"/>
    <property type="project" value="UniProtKB-UniRule"/>
</dbReference>
<keyword evidence="8 10" id="KW-0472">Membrane</keyword>
<feature type="transmembrane region" description="Helical" evidence="10">
    <location>
        <begin position="216"/>
        <end position="237"/>
    </location>
</feature>
<dbReference type="EMBL" id="VLPL01000011">
    <property type="protein sequence ID" value="TSJ39842.1"/>
    <property type="molecule type" value="Genomic_DNA"/>
</dbReference>
<evidence type="ECO:0000256" key="3">
    <source>
        <dbReference type="ARBA" id="ARBA00022448"/>
    </source>
</evidence>
<comment type="subcellular location">
    <subcellularLocation>
        <location evidence="10">Cell membrane</location>
        <topology evidence="10">Multi-pass membrane protein</topology>
    </subcellularLocation>
    <subcellularLocation>
        <location evidence="1 12">Membrane</location>
        <topology evidence="1 12">Multi-pass membrane protein</topology>
    </subcellularLocation>
</comment>
<evidence type="ECO:0000256" key="11">
    <source>
        <dbReference type="RuleBase" id="RU000537"/>
    </source>
</evidence>
<dbReference type="Pfam" id="PF00344">
    <property type="entry name" value="SecY"/>
    <property type="match status" value="1"/>
</dbReference>
<keyword evidence="4 10" id="KW-0812">Transmembrane</keyword>
<comment type="similarity">
    <text evidence="2 10 13">Belongs to the SecY/SEC61-alpha family.</text>
</comment>
<protein>
    <recommendedName>
        <fullName evidence="9 10">Protein translocase subunit SecY</fullName>
    </recommendedName>
</protein>
<keyword evidence="15" id="KW-1185">Reference proteome</keyword>
<evidence type="ECO:0000256" key="2">
    <source>
        <dbReference type="ARBA" id="ARBA00005751"/>
    </source>
</evidence>
<comment type="subunit">
    <text evidence="10">Component of the Sec protein translocase complex. Heterotrimer consisting of SecY, SecE and SecG subunits. The heterotrimers can form oligomers, although 1 heterotrimer is thought to be able to translocate proteins. Interacts with the ribosome. Interacts with SecDF, and other proteins may be involved. Interacts with SecA.</text>
</comment>
<evidence type="ECO:0000256" key="12">
    <source>
        <dbReference type="RuleBase" id="RU003484"/>
    </source>
</evidence>
<feature type="transmembrane region" description="Helical" evidence="10">
    <location>
        <begin position="308"/>
        <end position="330"/>
    </location>
</feature>
<feature type="transmembrane region" description="Helical" evidence="10">
    <location>
        <begin position="392"/>
        <end position="413"/>
    </location>
</feature>
<dbReference type="InterPro" id="IPR002208">
    <property type="entry name" value="SecY/SEC61-alpha"/>
</dbReference>
<evidence type="ECO:0000256" key="4">
    <source>
        <dbReference type="ARBA" id="ARBA00022692"/>
    </source>
</evidence>
<evidence type="ECO:0000256" key="6">
    <source>
        <dbReference type="ARBA" id="ARBA00022989"/>
    </source>
</evidence>
<feature type="transmembrane region" description="Helical" evidence="10">
    <location>
        <begin position="185"/>
        <end position="204"/>
    </location>
</feature>
<evidence type="ECO:0000256" key="13">
    <source>
        <dbReference type="RuleBase" id="RU004349"/>
    </source>
</evidence>
<dbReference type="SUPFAM" id="SSF103491">
    <property type="entry name" value="Preprotein translocase SecY subunit"/>
    <property type="match status" value="1"/>
</dbReference>
<evidence type="ECO:0000313" key="14">
    <source>
        <dbReference type="EMBL" id="TSJ39842.1"/>
    </source>
</evidence>
<feature type="transmembrane region" description="Helical" evidence="10">
    <location>
        <begin position="366"/>
        <end position="386"/>
    </location>
</feature>
<evidence type="ECO:0000256" key="8">
    <source>
        <dbReference type="ARBA" id="ARBA00023136"/>
    </source>
</evidence>
<dbReference type="RefSeq" id="WP_144334505.1">
    <property type="nucleotide sequence ID" value="NZ_VLPL01000011.1"/>
</dbReference>
<dbReference type="HAMAP" id="MF_01465">
    <property type="entry name" value="SecY"/>
    <property type="match status" value="1"/>
</dbReference>
<comment type="function">
    <text evidence="10 11">The central subunit of the protein translocation channel SecYEG. Consists of two halves formed by TMs 1-5 and 6-10. These two domains form a lateral gate at the front which open onto the bilayer between TMs 2 and 7, and are clamped together by SecE at the back. The channel is closed by both a pore ring composed of hydrophobic SecY resides and a short helix (helix 2A) on the extracellular side of the membrane which forms a plug. The plug probably moves laterally to allow the channel to open. The ring and the pore may move independently.</text>
</comment>